<dbReference type="InterPro" id="IPR014023">
    <property type="entry name" value="Mononeg_RNA_pol_cat"/>
</dbReference>
<accession>A0A8S3X5Y1</accession>
<gene>
    <name evidence="3" type="ORF">PAPOLLO_LOCUS13791</name>
</gene>
<feature type="domain" description="Mononegavirales mRNA-capping" evidence="2">
    <location>
        <begin position="205"/>
        <end position="359"/>
    </location>
</feature>
<evidence type="ECO:0000259" key="1">
    <source>
        <dbReference type="Pfam" id="PF00946"/>
    </source>
</evidence>
<proteinExistence type="predicted"/>
<dbReference type="AlphaFoldDB" id="A0A8S3X5Y1"/>
<dbReference type="Proteomes" id="UP000691718">
    <property type="component" value="Unassembled WGS sequence"/>
</dbReference>
<dbReference type="Pfam" id="PF00946">
    <property type="entry name" value="Mononeg_RNA_pol"/>
    <property type="match status" value="1"/>
</dbReference>
<name>A0A8S3X5Y1_PARAO</name>
<evidence type="ECO:0000313" key="3">
    <source>
        <dbReference type="EMBL" id="CAG5000784.1"/>
    </source>
</evidence>
<dbReference type="GO" id="GO:0004482">
    <property type="term" value="F:mRNA 5'-cap (guanine-N7-)-methyltransferase activity"/>
    <property type="evidence" value="ECO:0007669"/>
    <property type="project" value="InterPro"/>
</dbReference>
<evidence type="ECO:0000313" key="4">
    <source>
        <dbReference type="Proteomes" id="UP000691718"/>
    </source>
</evidence>
<protein>
    <submittedName>
        <fullName evidence="3">(apollo) hypothetical protein</fullName>
    </submittedName>
</protein>
<feature type="domain" description="RdRp catalytic" evidence="1">
    <location>
        <begin position="2"/>
        <end position="190"/>
    </location>
</feature>
<dbReference type="InterPro" id="IPR026890">
    <property type="entry name" value="Mononeg_mRNAcap"/>
</dbReference>
<sequence length="368" mass="41823">MISLLLMNRTIGGYPVVLFPQFATRATQDTLSLGLSVMRHALRDDRLRECVYALLDIGKPNHVDLIQLIKDPDSIPLNIPPQPENLFRRRLKEGLLGIIKNKEMLAIFGTKADEEEERLKRDLLSIKPVCPKLLCKLWQLSNIGHREKVISKFSTSRSIQQVSMTVWIDEKALLETVKTLEIRTCRYYMKAKHSGFSKMLEHAECVTILAQKLREWLWELPLEGSITMPTPCDKVLIVPWNTLSEEAVPSSIMVIWAGEAHRDCFHERGPKTPYIGSQTQTQTRKAPLQVIEVGPLIESIKTILELSSWIKGSEGMHDLLRVLIEEKTKISLEELEPLTAQVYSRLLSHRLPCPALRRGPCGTVVLPS</sequence>
<evidence type="ECO:0000259" key="2">
    <source>
        <dbReference type="Pfam" id="PF14318"/>
    </source>
</evidence>
<organism evidence="3 4">
    <name type="scientific">Parnassius apollo</name>
    <name type="common">Apollo butterfly</name>
    <name type="synonym">Papilio apollo</name>
    <dbReference type="NCBI Taxonomy" id="110799"/>
    <lineage>
        <taxon>Eukaryota</taxon>
        <taxon>Metazoa</taxon>
        <taxon>Ecdysozoa</taxon>
        <taxon>Arthropoda</taxon>
        <taxon>Hexapoda</taxon>
        <taxon>Insecta</taxon>
        <taxon>Pterygota</taxon>
        <taxon>Neoptera</taxon>
        <taxon>Endopterygota</taxon>
        <taxon>Lepidoptera</taxon>
        <taxon>Glossata</taxon>
        <taxon>Ditrysia</taxon>
        <taxon>Papilionoidea</taxon>
        <taxon>Papilionidae</taxon>
        <taxon>Parnassiinae</taxon>
        <taxon>Parnassini</taxon>
        <taxon>Parnassius</taxon>
        <taxon>Parnassius</taxon>
    </lineage>
</organism>
<comment type="caution">
    <text evidence="3">The sequence shown here is derived from an EMBL/GenBank/DDBJ whole genome shotgun (WGS) entry which is preliminary data.</text>
</comment>
<dbReference type="GO" id="GO:0003968">
    <property type="term" value="F:RNA-directed RNA polymerase activity"/>
    <property type="evidence" value="ECO:0007669"/>
    <property type="project" value="InterPro"/>
</dbReference>
<dbReference type="Pfam" id="PF14318">
    <property type="entry name" value="Mononeg_mRNAcap"/>
    <property type="match status" value="1"/>
</dbReference>
<dbReference type="GO" id="GO:0005524">
    <property type="term" value="F:ATP binding"/>
    <property type="evidence" value="ECO:0007669"/>
    <property type="project" value="InterPro"/>
</dbReference>
<dbReference type="EMBL" id="CAJQZP010000945">
    <property type="protein sequence ID" value="CAG5000784.1"/>
    <property type="molecule type" value="Genomic_DNA"/>
</dbReference>
<reference evidence="3" key="1">
    <citation type="submission" date="2021-04" db="EMBL/GenBank/DDBJ databases">
        <authorList>
            <person name="Tunstrom K."/>
        </authorList>
    </citation>
    <scope>NUCLEOTIDE SEQUENCE</scope>
</reference>
<keyword evidence="4" id="KW-1185">Reference proteome</keyword>
<dbReference type="OrthoDB" id="7445678at2759"/>